<evidence type="ECO:0000313" key="2">
    <source>
        <dbReference type="EMBL" id="SUY84174.1"/>
    </source>
</evidence>
<protein>
    <submittedName>
        <fullName evidence="2">Xylose transporter</fullName>
    </submittedName>
</protein>
<feature type="transmembrane region" description="Helical" evidence="1">
    <location>
        <begin position="63"/>
        <end position="82"/>
    </location>
</feature>
<dbReference type="SUPFAM" id="SSF103473">
    <property type="entry name" value="MFS general substrate transporter"/>
    <property type="match status" value="1"/>
</dbReference>
<keyword evidence="1" id="KW-0812">Transmembrane</keyword>
<dbReference type="PANTHER" id="PTHR11328:SF24">
    <property type="entry name" value="MAJOR FACILITATOR SUPERFAMILY (MFS) PROFILE DOMAIN-CONTAINING PROTEIN"/>
    <property type="match status" value="1"/>
</dbReference>
<organism evidence="2">
    <name type="scientific">Clostridioides difficile</name>
    <name type="common">Peptoclostridium difficile</name>
    <dbReference type="NCBI Taxonomy" id="1496"/>
    <lineage>
        <taxon>Bacteria</taxon>
        <taxon>Bacillati</taxon>
        <taxon>Bacillota</taxon>
        <taxon>Clostridia</taxon>
        <taxon>Peptostreptococcales</taxon>
        <taxon>Peptostreptococcaceae</taxon>
        <taxon>Clostridioides</taxon>
    </lineage>
</organism>
<keyword evidence="1" id="KW-1133">Transmembrane helix</keyword>
<dbReference type="EMBL" id="UFWD01000004">
    <property type="protein sequence ID" value="SUY84174.1"/>
    <property type="molecule type" value="Genomic_DNA"/>
</dbReference>
<name>A0A381KQ64_CLODI</name>
<gene>
    <name evidence="2" type="primary">uidB</name>
    <name evidence="2" type="ORF">NCTC13307_05049</name>
</gene>
<sequence length="134" mass="14224">MFIIVGQNYIGVISASAIKGIGSAGIASTMFAIVSDTIEYGEWKTGYRTEGLINSASSFGFKVGNGLGSAILGAVLSIGGYVGTSATQSDLAIVSIKVCFIYLPIFITILQIIIMSFYKLDKEYSTILNELNTK</sequence>
<dbReference type="GO" id="GO:0005886">
    <property type="term" value="C:plasma membrane"/>
    <property type="evidence" value="ECO:0007669"/>
    <property type="project" value="TreeGrafter"/>
</dbReference>
<dbReference type="GO" id="GO:0008643">
    <property type="term" value="P:carbohydrate transport"/>
    <property type="evidence" value="ECO:0007669"/>
    <property type="project" value="InterPro"/>
</dbReference>
<dbReference type="PANTHER" id="PTHR11328">
    <property type="entry name" value="MAJOR FACILITATOR SUPERFAMILY DOMAIN-CONTAINING PROTEIN"/>
    <property type="match status" value="1"/>
</dbReference>
<dbReference type="InterPro" id="IPR036259">
    <property type="entry name" value="MFS_trans_sf"/>
</dbReference>
<evidence type="ECO:0000256" key="1">
    <source>
        <dbReference type="SAM" id="Phobius"/>
    </source>
</evidence>
<feature type="transmembrane region" description="Helical" evidence="1">
    <location>
        <begin position="94"/>
        <end position="118"/>
    </location>
</feature>
<reference evidence="2" key="1">
    <citation type="submission" date="2018-06" db="EMBL/GenBank/DDBJ databases">
        <authorList>
            <consortium name="Pathogen Informatics"/>
            <person name="Doyle S."/>
        </authorList>
    </citation>
    <scope>NUCLEOTIDE SEQUENCE</scope>
    <source>
        <strain evidence="2">NCTC13307</strain>
    </source>
</reference>
<keyword evidence="1" id="KW-0472">Membrane</keyword>
<dbReference type="InterPro" id="IPR039672">
    <property type="entry name" value="MFS_2"/>
</dbReference>
<accession>A0A381KQ64</accession>
<proteinExistence type="predicted"/>
<dbReference type="Pfam" id="PF13347">
    <property type="entry name" value="MFS_2"/>
    <property type="match status" value="1"/>
</dbReference>
<dbReference type="GO" id="GO:0015293">
    <property type="term" value="F:symporter activity"/>
    <property type="evidence" value="ECO:0007669"/>
    <property type="project" value="InterPro"/>
</dbReference>
<dbReference type="AlphaFoldDB" id="A0A381KQ64"/>